<organism evidence="2 3">
    <name type="scientific">Crotalus adamanteus</name>
    <name type="common">Eastern diamondback rattlesnake</name>
    <dbReference type="NCBI Taxonomy" id="8729"/>
    <lineage>
        <taxon>Eukaryota</taxon>
        <taxon>Metazoa</taxon>
        <taxon>Chordata</taxon>
        <taxon>Craniata</taxon>
        <taxon>Vertebrata</taxon>
        <taxon>Euteleostomi</taxon>
        <taxon>Lepidosauria</taxon>
        <taxon>Squamata</taxon>
        <taxon>Bifurcata</taxon>
        <taxon>Unidentata</taxon>
        <taxon>Episquamata</taxon>
        <taxon>Toxicofera</taxon>
        <taxon>Serpentes</taxon>
        <taxon>Colubroidea</taxon>
        <taxon>Viperidae</taxon>
        <taxon>Crotalinae</taxon>
        <taxon>Crotalus</taxon>
    </lineage>
</organism>
<dbReference type="InterPro" id="IPR011990">
    <property type="entry name" value="TPR-like_helical_dom_sf"/>
</dbReference>
<dbReference type="InterPro" id="IPR036770">
    <property type="entry name" value="Ankyrin_rpt-contain_sf"/>
</dbReference>
<dbReference type="PROSITE" id="PS50088">
    <property type="entry name" value="ANK_REPEAT"/>
    <property type="match status" value="1"/>
</dbReference>
<feature type="repeat" description="ANK" evidence="1">
    <location>
        <begin position="325"/>
        <end position="364"/>
    </location>
</feature>
<keyword evidence="1" id="KW-0040">ANK repeat</keyword>
<dbReference type="Gene3D" id="1.25.40.20">
    <property type="entry name" value="Ankyrin repeat-containing domain"/>
    <property type="match status" value="2"/>
</dbReference>
<keyword evidence="3" id="KW-1185">Reference proteome</keyword>
<name>A0AAW1B3M3_CROAD</name>
<dbReference type="InterPro" id="IPR002110">
    <property type="entry name" value="Ankyrin_rpt"/>
</dbReference>
<gene>
    <name evidence="2" type="ORF">NXF25_019881</name>
</gene>
<dbReference type="Proteomes" id="UP001474421">
    <property type="component" value="Unassembled WGS sequence"/>
</dbReference>
<dbReference type="SMART" id="SM00248">
    <property type="entry name" value="ANK"/>
    <property type="match status" value="4"/>
</dbReference>
<dbReference type="PANTHER" id="PTHR21529:SF4">
    <property type="entry name" value="TPR AND ANKYRIN REPEAT-CONTAINING PROTEIN 1"/>
    <property type="match status" value="1"/>
</dbReference>
<dbReference type="SUPFAM" id="SSF48403">
    <property type="entry name" value="Ankyrin repeat"/>
    <property type="match status" value="2"/>
</dbReference>
<reference evidence="2 3" key="1">
    <citation type="journal article" date="2024" name="Proc. Natl. Acad. Sci. U.S.A.">
        <title>The genetic regulatory architecture and epigenomic basis for age-related changes in rattlesnake venom.</title>
        <authorList>
            <person name="Hogan M.P."/>
            <person name="Holding M.L."/>
            <person name="Nystrom G.S."/>
            <person name="Colston T.J."/>
            <person name="Bartlett D.A."/>
            <person name="Mason A.J."/>
            <person name="Ellsworth S.A."/>
            <person name="Rautsaw R.M."/>
            <person name="Lawrence K.C."/>
            <person name="Strickland J.L."/>
            <person name="He B."/>
            <person name="Fraser P."/>
            <person name="Margres M.J."/>
            <person name="Gilbert D.M."/>
            <person name="Gibbs H.L."/>
            <person name="Parkinson C.L."/>
            <person name="Rokyta D.R."/>
        </authorList>
    </citation>
    <scope>NUCLEOTIDE SEQUENCE [LARGE SCALE GENOMIC DNA]</scope>
    <source>
        <strain evidence="2">DRR0105</strain>
    </source>
</reference>
<dbReference type="SUPFAM" id="SSF48452">
    <property type="entry name" value="TPR-like"/>
    <property type="match status" value="1"/>
</dbReference>
<dbReference type="SUPFAM" id="SSF52540">
    <property type="entry name" value="P-loop containing nucleoside triphosphate hydrolases"/>
    <property type="match status" value="1"/>
</dbReference>
<dbReference type="AlphaFoldDB" id="A0AAW1B3M3"/>
<evidence type="ECO:0000313" key="2">
    <source>
        <dbReference type="EMBL" id="KAK9396520.1"/>
    </source>
</evidence>
<dbReference type="PANTHER" id="PTHR21529">
    <property type="entry name" value="MAMMARY TURMOR VIRUS RECEPTOR HOMOLOG 1, 2 MTVR1, 2"/>
    <property type="match status" value="1"/>
</dbReference>
<dbReference type="InterPro" id="IPR039904">
    <property type="entry name" value="TRANK1"/>
</dbReference>
<proteinExistence type="predicted"/>
<protein>
    <submittedName>
        <fullName evidence="2">TPR and ankyrin repeat-containing protein 1</fullName>
    </submittedName>
</protein>
<evidence type="ECO:0000256" key="1">
    <source>
        <dbReference type="PROSITE-ProRule" id="PRU00023"/>
    </source>
</evidence>
<dbReference type="EMBL" id="JAOTOJ010000008">
    <property type="protein sequence ID" value="KAK9396520.1"/>
    <property type="molecule type" value="Genomic_DNA"/>
</dbReference>
<comment type="caution">
    <text evidence="2">The sequence shown here is derived from an EMBL/GenBank/DDBJ whole genome shotgun (WGS) entry which is preliminary data.</text>
</comment>
<dbReference type="Gene3D" id="3.40.50.300">
    <property type="entry name" value="P-loop containing nucleotide triphosphate hydrolases"/>
    <property type="match status" value="1"/>
</dbReference>
<dbReference type="InterPro" id="IPR027417">
    <property type="entry name" value="P-loop_NTPase"/>
</dbReference>
<dbReference type="Gene3D" id="1.25.40.10">
    <property type="entry name" value="Tetratricopeptide repeat domain"/>
    <property type="match status" value="1"/>
</dbReference>
<evidence type="ECO:0000313" key="3">
    <source>
        <dbReference type="Proteomes" id="UP001474421"/>
    </source>
</evidence>
<sequence>MGRPTSAADTFMRGRETCAILAVSRCGGRTAADQGLRQRWWSAFRMDSLNPGDPLTYAEYLKAQGNHDFKSGNYSLAIRKYDEAIHIILHFFSATGVPCNRDIAVLFCNRSNAFYNLGKWHEAYYSAEDCLKWDATYIKGYYRTGYSLIKLSKSLKAAERFYQGLTVLQTSSDQIPINQISDLIIGTFSTINNERTINQKMVSICKKIMDTFVSPLLWQQVIEKLSCLWLATEQEKLPRNLQVTDLSLKDLFEKHIFEAHFKNIRRLSILVEWLLSIGTKVESIGDYPLHAVIMFCIKANENNLFKWLLNYKPELKSLINQQNEDGSTVLHLVASQTSRYSWKNQKEDIMMLLNAGADPNISDAQSRSPLDILKKNRKFIAVDLINNYSTSSKLYLEELPGAIGSEASADLINSLQEAFEQFVEFCCLVQGEYSPKMLKHDKIQRLLKLLSAVSEIPENLACEISPICANGFIKLLLEKHMWHEVLLLLTGKATGEMTPGDRLLKNCSLSDVDIGTVLKNINKNHKHRVQLIRCLIERGAPPEGIGTTQEKPLLECLNKNDFELAYLFLKSGADPSCLSIWRNDTPLHSALSIYLDKKDDAGISILSHLLKFLSSSDKQYLVRKPRRIYELYQNYRSHSGILNLASGVVDLLQWYFPESFDRLPRDRGLFDGPKPTVLESCSVSDLAILLKGNKRKTQPIEFGAHQAILVASERTKKNIPEELNLALVLTIYEAKGLEFDDVLLYNFFTDSEAYKEWKVISSFIPHTDLPDQETKPIIEVPLEKDVVAKRRHSVLNPEMYKMLNGELKQLYTAITRARVNLWIFDENCDRRAPAFQYFIKREFVQVVKKDENKKFEDSMFVKTSTPEEWIAQGEYYARHQCWKVAAKCYQQGGAHEKEKLALAHDTVLTVQSKKINPKEKQMEYLNLAKTYLECFEPNLALKCLFHAKEYQHCAKIYEKLGKIKQAAYLYKRCQCYKDASRCFEQIQEFDLALKMCCCEERYEEAAKSVERYEEILQKGNRPDFKLSYTADQFYLEAAAKYSRTNKISKMMEMLSHLDAEDQLAFLKAHKHIEKAADLLKAEGRDEEAAKLMKQHGFFLEAAKLTNQMDFQASCLLGAARLGVAGFIKLADVKAILSEALELFEQTNQKSGNIYKRKAWADAKKIISELATSLNSNLDNAIKLLEKMESYTREEDFDHHKMDIEVEEEITFKELHAQKPSKHNRKKNKRN</sequence>
<accession>A0AAW1B3M3</accession>